<dbReference type="Gene3D" id="3.40.390.10">
    <property type="entry name" value="Collagenase (Catalytic Domain)"/>
    <property type="match status" value="1"/>
</dbReference>
<feature type="domain" description="Peptidase M12B" evidence="2">
    <location>
        <begin position="216"/>
        <end position="401"/>
    </location>
</feature>
<comment type="caution">
    <text evidence="4">The sequence shown here is derived from an EMBL/GenBank/DDBJ whole genome shotgun (WGS) entry which is preliminary data.</text>
</comment>
<dbReference type="Proteomes" id="UP000304900">
    <property type="component" value="Unassembled WGS sequence"/>
</dbReference>
<protein>
    <submittedName>
        <fullName evidence="4">T9SS type A sorting domain-containing protein</fullName>
    </submittedName>
</protein>
<dbReference type="NCBIfam" id="TIGR04183">
    <property type="entry name" value="Por_Secre_tail"/>
    <property type="match status" value="1"/>
</dbReference>
<dbReference type="GO" id="GO:0004222">
    <property type="term" value="F:metalloendopeptidase activity"/>
    <property type="evidence" value="ECO:0007669"/>
    <property type="project" value="InterPro"/>
</dbReference>
<feature type="domain" description="Fibronectin type-III" evidence="3">
    <location>
        <begin position="437"/>
        <end position="520"/>
    </location>
</feature>
<name>A0A4U6D869_9BACT</name>
<keyword evidence="1" id="KW-0732">Signal</keyword>
<dbReference type="GO" id="GO:0006509">
    <property type="term" value="P:membrane protein ectodomain proteolysis"/>
    <property type="evidence" value="ECO:0007669"/>
    <property type="project" value="TreeGrafter"/>
</dbReference>
<dbReference type="OrthoDB" id="9792152at2"/>
<dbReference type="AlphaFoldDB" id="A0A4U6D869"/>
<organism evidence="4 5">
    <name type="scientific">Dyadobacter frigoris</name>
    <dbReference type="NCBI Taxonomy" id="2576211"/>
    <lineage>
        <taxon>Bacteria</taxon>
        <taxon>Pseudomonadati</taxon>
        <taxon>Bacteroidota</taxon>
        <taxon>Cytophagia</taxon>
        <taxon>Cytophagales</taxon>
        <taxon>Spirosomataceae</taxon>
        <taxon>Dyadobacter</taxon>
    </lineage>
</organism>
<dbReference type="Pfam" id="PF20009">
    <property type="entry name" value="GEVED"/>
    <property type="match status" value="1"/>
</dbReference>
<dbReference type="Gene3D" id="2.60.40.10">
    <property type="entry name" value="Immunoglobulins"/>
    <property type="match status" value="1"/>
</dbReference>
<dbReference type="InterPro" id="IPR024079">
    <property type="entry name" value="MetalloPept_cat_dom_sf"/>
</dbReference>
<dbReference type="PROSITE" id="PS50853">
    <property type="entry name" value="FN3"/>
    <property type="match status" value="1"/>
</dbReference>
<sequence>MIRTFTIIMLICCTVNLAAAQSEQMSKKLETPKSAITVQNTFLTKNSNAQLKGTKQNTRLVSLNFNANQFRNLTTKRDKALEIEIPGIGDLPIELELAPVTITSTDFNISNITDKNQTQKIIDQSTFYRGKIKGDSSSLASLSFVNNELSGMIIDSTGTRILGKNQDLTMTETSYILYYENDITTDFQFLCGAMERNFAERKNVRMAEQADGNECKYLGIYIETDKSVYDKLGSKTNVTAYVLGLFNQVATLFGAENIAFRISGLYIWDTLDPYASSQTNLDDALNVFQSYWNAKNNNFPGQFAHLLTCRPLGGGNANMEAMDDRNKAYGVNMIYGNYKIVPAYSWDVKVFAHELGHNLGSPHTHSCTWPGGAIDNCETAEGNCAPGPTPVNGGTIMSYCQNTSIGINLALGFGPLPGNLIRSRVSNNTTLPVSNSLPSDLLAYNIAARSAQLQWNFSGSNTTHTIQYRTVNSSGNWNESQTIKNTILLSNLSPNTNYNWRVKGNCSDYTETQTFATNNSQPTYCQPVDQCSKAIGIGLNSVYINNLPLSVASDCAIGGYTFNTSAPVLQLTAGQNYAFNFSLIGYNFAQQVKAWIDYNNDGEFTTDELIAETKTSLTGSFSGTFKIPDNQISISTRIRLRSNYFYQSFNSCENLALGETEDYLVNFIPSTPLPVKFVSVNVSRQNNNAVLTWETTDEDAGFLFDIEESVNAKDFKNIGKIPGNGPSSQINKYIFNKEIGEQNVPALYYRIKMPEGSANFIYSRIVSLNFNVLANPDITIWPNPFQDYLKLSIKTLNKGLVHFTLYNIQGRTIKKDHKYLFPGETSYEMKNFPGLSAGNYILKINDDKNSYSEVVIKNP</sequence>
<dbReference type="InterPro" id="IPR001590">
    <property type="entry name" value="Peptidase_M12B"/>
</dbReference>
<evidence type="ECO:0000259" key="2">
    <source>
        <dbReference type="PROSITE" id="PS50215"/>
    </source>
</evidence>
<keyword evidence="5" id="KW-1185">Reference proteome</keyword>
<dbReference type="SUPFAM" id="SSF55486">
    <property type="entry name" value="Metalloproteases ('zincins'), catalytic domain"/>
    <property type="match status" value="1"/>
</dbReference>
<dbReference type="RefSeq" id="WP_137339982.1">
    <property type="nucleotide sequence ID" value="NZ_BSQH01000007.1"/>
</dbReference>
<dbReference type="InterPro" id="IPR013783">
    <property type="entry name" value="Ig-like_fold"/>
</dbReference>
<feature type="chain" id="PRO_5020372625" evidence="1">
    <location>
        <begin position="21"/>
        <end position="859"/>
    </location>
</feature>
<reference evidence="4 5" key="1">
    <citation type="submission" date="2019-05" db="EMBL/GenBank/DDBJ databases">
        <title>Dyadobacter AR-3-8 sp. nov., isolated from arctic soil.</title>
        <authorList>
            <person name="Chaudhary D.K."/>
        </authorList>
    </citation>
    <scope>NUCLEOTIDE SEQUENCE [LARGE SCALE GENOMIC DNA]</scope>
    <source>
        <strain evidence="4 5">AR-3-8</strain>
    </source>
</reference>
<proteinExistence type="predicted"/>
<dbReference type="InterPro" id="IPR026444">
    <property type="entry name" value="Secre_tail"/>
</dbReference>
<dbReference type="Pfam" id="PF13688">
    <property type="entry name" value="Reprolysin_5"/>
    <property type="match status" value="1"/>
</dbReference>
<dbReference type="SMART" id="SM00060">
    <property type="entry name" value="FN3"/>
    <property type="match status" value="1"/>
</dbReference>
<evidence type="ECO:0000313" key="5">
    <source>
        <dbReference type="Proteomes" id="UP000304900"/>
    </source>
</evidence>
<evidence type="ECO:0000256" key="1">
    <source>
        <dbReference type="SAM" id="SignalP"/>
    </source>
</evidence>
<dbReference type="CDD" id="cd00063">
    <property type="entry name" value="FN3"/>
    <property type="match status" value="1"/>
</dbReference>
<dbReference type="EMBL" id="SZVO01000004">
    <property type="protein sequence ID" value="TKT92437.1"/>
    <property type="molecule type" value="Genomic_DNA"/>
</dbReference>
<dbReference type="Pfam" id="PF18962">
    <property type="entry name" value="Por_Secre_tail"/>
    <property type="match status" value="1"/>
</dbReference>
<dbReference type="InterPro" id="IPR045474">
    <property type="entry name" value="GEVED"/>
</dbReference>
<dbReference type="PROSITE" id="PS50215">
    <property type="entry name" value="ADAM_MEPRO"/>
    <property type="match status" value="1"/>
</dbReference>
<dbReference type="InterPro" id="IPR036116">
    <property type="entry name" value="FN3_sf"/>
</dbReference>
<dbReference type="PANTHER" id="PTHR11905">
    <property type="entry name" value="ADAM A DISINTEGRIN AND METALLOPROTEASE DOMAIN"/>
    <property type="match status" value="1"/>
</dbReference>
<feature type="signal peptide" evidence="1">
    <location>
        <begin position="1"/>
        <end position="20"/>
    </location>
</feature>
<evidence type="ECO:0000313" key="4">
    <source>
        <dbReference type="EMBL" id="TKT92437.1"/>
    </source>
</evidence>
<dbReference type="PANTHER" id="PTHR11905:SF159">
    <property type="entry name" value="ADAM METALLOPROTEASE"/>
    <property type="match status" value="1"/>
</dbReference>
<dbReference type="InterPro" id="IPR003961">
    <property type="entry name" value="FN3_dom"/>
</dbReference>
<accession>A0A4U6D869</accession>
<evidence type="ECO:0000259" key="3">
    <source>
        <dbReference type="PROSITE" id="PS50853"/>
    </source>
</evidence>
<dbReference type="SUPFAM" id="SSF49265">
    <property type="entry name" value="Fibronectin type III"/>
    <property type="match status" value="1"/>
</dbReference>
<gene>
    <name evidence="4" type="ORF">FDK13_10730</name>
</gene>